<feature type="domain" description="Sodium/calcium exchanger membrane region" evidence="11">
    <location>
        <begin position="86"/>
        <end position="226"/>
    </location>
</feature>
<dbReference type="Pfam" id="PF01699">
    <property type="entry name" value="Na_Ca_ex"/>
    <property type="match status" value="2"/>
</dbReference>
<comment type="similarity">
    <text evidence="9">Belongs to the Ca(2+):cation antiporter (CaCA) (TC 2.A.19) family. Cation/calcium exchanger (CCX) subfamily.</text>
</comment>
<evidence type="ECO:0000256" key="6">
    <source>
        <dbReference type="ARBA" id="ARBA00023053"/>
    </source>
</evidence>
<keyword evidence="8" id="KW-0406">Ion transport</keyword>
<keyword evidence="4 10" id="KW-0812">Transmembrane</keyword>
<feature type="transmembrane region" description="Helical" evidence="10">
    <location>
        <begin position="431"/>
        <end position="452"/>
    </location>
</feature>
<dbReference type="InterPro" id="IPR051359">
    <property type="entry name" value="CaCA_antiporter"/>
</dbReference>
<accession>A0AAD5W9B2</accession>
<dbReference type="InterPro" id="IPR044880">
    <property type="entry name" value="NCX_ion-bd_dom_sf"/>
</dbReference>
<evidence type="ECO:0000256" key="2">
    <source>
        <dbReference type="ARBA" id="ARBA00022448"/>
    </source>
</evidence>
<name>A0AAD5W9B2_9POAL</name>
<feature type="transmembrane region" description="Helical" evidence="10">
    <location>
        <begin position="183"/>
        <end position="201"/>
    </location>
</feature>
<feature type="domain" description="Sodium/calcium exchanger membrane region" evidence="11">
    <location>
        <begin position="368"/>
        <end position="517"/>
    </location>
</feature>
<evidence type="ECO:0000256" key="10">
    <source>
        <dbReference type="SAM" id="Phobius"/>
    </source>
</evidence>
<dbReference type="GO" id="GO:0015297">
    <property type="term" value="F:antiporter activity"/>
    <property type="evidence" value="ECO:0007669"/>
    <property type="project" value="UniProtKB-KW"/>
</dbReference>
<feature type="transmembrane region" description="Helical" evidence="10">
    <location>
        <begin position="207"/>
        <end position="227"/>
    </location>
</feature>
<feature type="transmembrane region" description="Helical" evidence="10">
    <location>
        <begin position="472"/>
        <end position="493"/>
    </location>
</feature>
<proteinExistence type="inferred from homology"/>
<reference evidence="12 13" key="1">
    <citation type="journal article" date="2022" name="Cell">
        <title>Repeat-based holocentromeres influence genome architecture and karyotype evolution.</title>
        <authorList>
            <person name="Hofstatter P.G."/>
            <person name="Thangavel G."/>
            <person name="Lux T."/>
            <person name="Neumann P."/>
            <person name="Vondrak T."/>
            <person name="Novak P."/>
            <person name="Zhang M."/>
            <person name="Costa L."/>
            <person name="Castellani M."/>
            <person name="Scott A."/>
            <person name="Toegelov H."/>
            <person name="Fuchs J."/>
            <person name="Mata-Sucre Y."/>
            <person name="Dias Y."/>
            <person name="Vanzela A.L.L."/>
            <person name="Huettel B."/>
            <person name="Almeida C.C.S."/>
            <person name="Simkova H."/>
            <person name="Souza G."/>
            <person name="Pedrosa-Harand A."/>
            <person name="Macas J."/>
            <person name="Mayer K.F.X."/>
            <person name="Houben A."/>
            <person name="Marques A."/>
        </authorList>
    </citation>
    <scope>NUCLEOTIDE SEQUENCE [LARGE SCALE GENOMIC DNA]</scope>
    <source>
        <strain evidence="12">RhyTen1mFocal</strain>
    </source>
</reference>
<dbReference type="EMBL" id="JAMRDG010000002">
    <property type="protein sequence ID" value="KAJ3684391.1"/>
    <property type="molecule type" value="Genomic_DNA"/>
</dbReference>
<dbReference type="GO" id="GO:0016020">
    <property type="term" value="C:membrane"/>
    <property type="evidence" value="ECO:0007669"/>
    <property type="project" value="UniProtKB-SubCell"/>
</dbReference>
<comment type="caution">
    <text evidence="12">The sequence shown here is derived from an EMBL/GenBank/DDBJ whole genome shotgun (WGS) entry which is preliminary data.</text>
</comment>
<organism evidence="12 13">
    <name type="scientific">Rhynchospora tenuis</name>
    <dbReference type="NCBI Taxonomy" id="198213"/>
    <lineage>
        <taxon>Eukaryota</taxon>
        <taxon>Viridiplantae</taxon>
        <taxon>Streptophyta</taxon>
        <taxon>Embryophyta</taxon>
        <taxon>Tracheophyta</taxon>
        <taxon>Spermatophyta</taxon>
        <taxon>Magnoliopsida</taxon>
        <taxon>Liliopsida</taxon>
        <taxon>Poales</taxon>
        <taxon>Cyperaceae</taxon>
        <taxon>Cyperoideae</taxon>
        <taxon>Rhynchosporeae</taxon>
        <taxon>Rhynchospora</taxon>
    </lineage>
</organism>
<feature type="transmembrane region" description="Helical" evidence="10">
    <location>
        <begin position="12"/>
        <end position="31"/>
    </location>
</feature>
<feature type="transmembrane region" description="Helical" evidence="10">
    <location>
        <begin position="332"/>
        <end position="352"/>
    </location>
</feature>
<dbReference type="InterPro" id="IPR004837">
    <property type="entry name" value="NaCa_Exmemb"/>
</dbReference>
<protein>
    <recommendedName>
        <fullName evidence="11">Sodium/calcium exchanger membrane region domain-containing protein</fullName>
    </recommendedName>
</protein>
<dbReference type="PANTHER" id="PTHR12266">
    <property type="entry name" value="NA+/CA2+ K+ INDEPENDENT EXCHANGER"/>
    <property type="match status" value="1"/>
</dbReference>
<feature type="transmembrane region" description="Helical" evidence="10">
    <location>
        <begin position="364"/>
        <end position="383"/>
    </location>
</feature>
<dbReference type="GO" id="GO:0008324">
    <property type="term" value="F:monoatomic cation transmembrane transporter activity"/>
    <property type="evidence" value="ECO:0007669"/>
    <property type="project" value="TreeGrafter"/>
</dbReference>
<keyword evidence="13" id="KW-1185">Reference proteome</keyword>
<feature type="transmembrane region" description="Helical" evidence="10">
    <location>
        <begin position="500"/>
        <end position="519"/>
    </location>
</feature>
<dbReference type="Proteomes" id="UP001210211">
    <property type="component" value="Unassembled WGS sequence"/>
</dbReference>
<evidence type="ECO:0000256" key="9">
    <source>
        <dbReference type="ARBA" id="ARBA00038187"/>
    </source>
</evidence>
<dbReference type="Gene3D" id="1.20.1420.30">
    <property type="entry name" value="NCX, central ion-binding region"/>
    <property type="match status" value="2"/>
</dbReference>
<dbReference type="GO" id="GO:0006814">
    <property type="term" value="P:sodium ion transport"/>
    <property type="evidence" value="ECO:0007669"/>
    <property type="project" value="UniProtKB-KW"/>
</dbReference>
<dbReference type="PANTHER" id="PTHR12266:SF33">
    <property type="entry name" value="CATION_CALCIUM EXCHANGER 5"/>
    <property type="match status" value="1"/>
</dbReference>
<evidence type="ECO:0000313" key="13">
    <source>
        <dbReference type="Proteomes" id="UP001210211"/>
    </source>
</evidence>
<feature type="transmembrane region" description="Helical" evidence="10">
    <location>
        <begin position="79"/>
        <end position="99"/>
    </location>
</feature>
<evidence type="ECO:0000256" key="1">
    <source>
        <dbReference type="ARBA" id="ARBA00004141"/>
    </source>
</evidence>
<comment type="subcellular location">
    <subcellularLocation>
        <location evidence="1">Membrane</location>
        <topology evidence="1">Multi-pass membrane protein</topology>
    </subcellularLocation>
</comment>
<evidence type="ECO:0000313" key="12">
    <source>
        <dbReference type="EMBL" id="KAJ3684391.1"/>
    </source>
</evidence>
<evidence type="ECO:0000256" key="3">
    <source>
        <dbReference type="ARBA" id="ARBA00022449"/>
    </source>
</evidence>
<keyword evidence="2" id="KW-0813">Transport</keyword>
<gene>
    <name evidence="12" type="ORF">LUZ61_013555</name>
</gene>
<evidence type="ECO:0000256" key="7">
    <source>
        <dbReference type="ARBA" id="ARBA00023136"/>
    </source>
</evidence>
<keyword evidence="7 10" id="KW-0472">Membrane</keyword>
<evidence type="ECO:0000256" key="4">
    <source>
        <dbReference type="ARBA" id="ARBA00022692"/>
    </source>
</evidence>
<evidence type="ECO:0000256" key="5">
    <source>
        <dbReference type="ARBA" id="ARBA00022989"/>
    </source>
</evidence>
<dbReference type="AlphaFoldDB" id="A0AAD5W9B2"/>
<keyword evidence="8" id="KW-0739">Sodium transport</keyword>
<feature type="transmembrane region" description="Helical" evidence="10">
    <location>
        <begin position="148"/>
        <end position="171"/>
    </location>
</feature>
<keyword evidence="3" id="KW-0050">Antiport</keyword>
<feature type="transmembrane region" description="Helical" evidence="10">
    <location>
        <begin position="296"/>
        <end position="320"/>
    </location>
</feature>
<keyword evidence="6" id="KW-0915">Sodium</keyword>
<keyword evidence="5 10" id="KW-1133">Transmembrane helix</keyword>
<evidence type="ECO:0000256" key="8">
    <source>
        <dbReference type="ARBA" id="ARBA00023201"/>
    </source>
</evidence>
<sequence>MAQCHFLYQKPLLISFLLFSYPLFLLVSPPVHPLHSTPSYSSSSPVPARFLIQSPQSCPSIPIDYRTLHLCLFNGNPRLSLAFLVLVLVVYFRFLALAAGRHFSPAVSQLVDRLRLSPSMAGVTLLALGNGAPDAFSTAAALRSGLPRAGLAAILSAGAFVSAFVVGAVAIQAAPFPLKPAPFVRDVFFYLIAALALFYIYLSAEIYLWQAAGFILFYLFFVGFVFYMDYLSVEENGETGVELEMGSVDREEVLKEFEEGKDKIRNGGLLSKVMQIFDLPAVMLLKLTVPSEQKKFYTSANIALCPILIAYSLSSVVPLNTRIVFFLPATRFPLWCIILLISLLMAISHYFFERNSSDEEKECVAVTLISFVMSVFWISTIAGELLNCLAAIGTIMDLPPAILGLTVLAWGNSIGDLVADVALAKAGQPEVAIAGCFAGPMFNMLVGLGTGLVVQSARVYPDAYKLQFNVNIVFAFVFLLLSLMSSLLVVMWNRFRVPRFWGYSLVGLYIVFTVASIFISRYSG</sequence>
<evidence type="ECO:0000259" key="11">
    <source>
        <dbReference type="Pfam" id="PF01699"/>
    </source>
</evidence>